<evidence type="ECO:0000313" key="3">
    <source>
        <dbReference type="EMBL" id="MDJ1505707.1"/>
    </source>
</evidence>
<dbReference type="PROSITE" id="PS51819">
    <property type="entry name" value="VOC"/>
    <property type="match status" value="1"/>
</dbReference>
<sequence length="155" mass="17592">MEETNITIQHPLRNEASEFSTMRGGHVALRAADYAGIVKWYQEKLDFRLIQEWPFGDLQLAFLAPPNDDNFCVEILGGGQPLPQPDYTDLNESLQPAGYHHFCLEVLNIDQTVAELRRRGVNVLGEPFDFPTISKRLAFFADPYGNLIELASRLK</sequence>
<feature type="domain" description="VOC" evidence="2">
    <location>
        <begin position="23"/>
        <end position="153"/>
    </location>
</feature>
<dbReference type="AlphaFoldDB" id="A0AAE3RC63"/>
<dbReference type="PANTHER" id="PTHR43048">
    <property type="entry name" value="METHYLMALONYL-COA EPIMERASE"/>
    <property type="match status" value="1"/>
</dbReference>
<dbReference type="PANTHER" id="PTHR43048:SF3">
    <property type="entry name" value="METHYLMALONYL-COA EPIMERASE, MITOCHONDRIAL"/>
    <property type="match status" value="1"/>
</dbReference>
<accession>A0AAE3RC63</accession>
<gene>
    <name evidence="3" type="ORF">QNI22_33935</name>
</gene>
<proteinExistence type="predicted"/>
<organism evidence="3 4">
    <name type="scientific">Xanthocytophaga agilis</name>
    <dbReference type="NCBI Taxonomy" id="3048010"/>
    <lineage>
        <taxon>Bacteria</taxon>
        <taxon>Pseudomonadati</taxon>
        <taxon>Bacteroidota</taxon>
        <taxon>Cytophagia</taxon>
        <taxon>Cytophagales</taxon>
        <taxon>Rhodocytophagaceae</taxon>
        <taxon>Xanthocytophaga</taxon>
    </lineage>
</organism>
<dbReference type="SUPFAM" id="SSF54593">
    <property type="entry name" value="Glyoxalase/Bleomycin resistance protein/Dihydroxybiphenyl dioxygenase"/>
    <property type="match status" value="1"/>
</dbReference>
<dbReference type="Proteomes" id="UP001232063">
    <property type="component" value="Unassembled WGS sequence"/>
</dbReference>
<dbReference type="InterPro" id="IPR029068">
    <property type="entry name" value="Glyas_Bleomycin-R_OHBP_Dase"/>
</dbReference>
<dbReference type="InterPro" id="IPR004360">
    <property type="entry name" value="Glyas_Fos-R_dOase_dom"/>
</dbReference>
<dbReference type="GO" id="GO:0046872">
    <property type="term" value="F:metal ion binding"/>
    <property type="evidence" value="ECO:0007669"/>
    <property type="project" value="UniProtKB-KW"/>
</dbReference>
<dbReference type="Pfam" id="PF00903">
    <property type="entry name" value="Glyoxalase"/>
    <property type="match status" value="1"/>
</dbReference>
<dbReference type="GO" id="GO:0046491">
    <property type="term" value="P:L-methylmalonyl-CoA metabolic process"/>
    <property type="evidence" value="ECO:0007669"/>
    <property type="project" value="TreeGrafter"/>
</dbReference>
<dbReference type="RefSeq" id="WP_314518008.1">
    <property type="nucleotide sequence ID" value="NZ_JASJOU010000017.1"/>
</dbReference>
<reference evidence="3" key="1">
    <citation type="submission" date="2023-05" db="EMBL/GenBank/DDBJ databases">
        <authorList>
            <person name="Zhang X."/>
        </authorList>
    </citation>
    <scope>NUCLEOTIDE SEQUENCE</scope>
    <source>
        <strain evidence="3">BD1B2-1</strain>
    </source>
</reference>
<evidence type="ECO:0000256" key="1">
    <source>
        <dbReference type="ARBA" id="ARBA00022723"/>
    </source>
</evidence>
<evidence type="ECO:0000259" key="2">
    <source>
        <dbReference type="PROSITE" id="PS51819"/>
    </source>
</evidence>
<dbReference type="Gene3D" id="3.10.180.10">
    <property type="entry name" value="2,3-Dihydroxybiphenyl 1,2-Dioxygenase, domain 1"/>
    <property type="match status" value="1"/>
</dbReference>
<dbReference type="InterPro" id="IPR051785">
    <property type="entry name" value="MMCE/EMCE_epimerase"/>
</dbReference>
<keyword evidence="1" id="KW-0479">Metal-binding</keyword>
<dbReference type="EMBL" id="JASJOU010000017">
    <property type="protein sequence ID" value="MDJ1505707.1"/>
    <property type="molecule type" value="Genomic_DNA"/>
</dbReference>
<dbReference type="GO" id="GO:0004493">
    <property type="term" value="F:methylmalonyl-CoA epimerase activity"/>
    <property type="evidence" value="ECO:0007669"/>
    <property type="project" value="TreeGrafter"/>
</dbReference>
<keyword evidence="4" id="KW-1185">Reference proteome</keyword>
<evidence type="ECO:0000313" key="4">
    <source>
        <dbReference type="Proteomes" id="UP001232063"/>
    </source>
</evidence>
<dbReference type="InterPro" id="IPR037523">
    <property type="entry name" value="VOC_core"/>
</dbReference>
<name>A0AAE3RC63_9BACT</name>
<comment type="caution">
    <text evidence="3">The sequence shown here is derived from an EMBL/GenBank/DDBJ whole genome shotgun (WGS) entry which is preliminary data.</text>
</comment>
<protein>
    <submittedName>
        <fullName evidence="3">VOC family protein</fullName>
    </submittedName>
</protein>